<reference evidence="2" key="1">
    <citation type="submission" date="2023-07" db="EMBL/GenBank/DDBJ databases">
        <title>draft genome sequence of fig (Ficus carica).</title>
        <authorList>
            <person name="Takahashi T."/>
            <person name="Nishimura K."/>
        </authorList>
    </citation>
    <scope>NUCLEOTIDE SEQUENCE</scope>
</reference>
<keyword evidence="3" id="KW-1185">Reference proteome</keyword>
<organism evidence="2 3">
    <name type="scientific">Ficus carica</name>
    <name type="common">Common fig</name>
    <dbReference type="NCBI Taxonomy" id="3494"/>
    <lineage>
        <taxon>Eukaryota</taxon>
        <taxon>Viridiplantae</taxon>
        <taxon>Streptophyta</taxon>
        <taxon>Embryophyta</taxon>
        <taxon>Tracheophyta</taxon>
        <taxon>Spermatophyta</taxon>
        <taxon>Magnoliopsida</taxon>
        <taxon>eudicotyledons</taxon>
        <taxon>Gunneridae</taxon>
        <taxon>Pentapetalae</taxon>
        <taxon>rosids</taxon>
        <taxon>fabids</taxon>
        <taxon>Rosales</taxon>
        <taxon>Moraceae</taxon>
        <taxon>Ficeae</taxon>
        <taxon>Ficus</taxon>
    </lineage>
</organism>
<dbReference type="AlphaFoldDB" id="A0AA87ZGI6"/>
<feature type="region of interest" description="Disordered" evidence="1">
    <location>
        <begin position="63"/>
        <end position="82"/>
    </location>
</feature>
<evidence type="ECO:0000256" key="1">
    <source>
        <dbReference type="SAM" id="MobiDB-lite"/>
    </source>
</evidence>
<accession>A0AA87ZGI6</accession>
<protein>
    <submittedName>
        <fullName evidence="2">Uncharacterized protein</fullName>
    </submittedName>
</protein>
<gene>
    <name evidence="2" type="ORF">TIFTF001_040788</name>
</gene>
<evidence type="ECO:0000313" key="3">
    <source>
        <dbReference type="Proteomes" id="UP001187192"/>
    </source>
</evidence>
<dbReference type="EMBL" id="BTGU01001584">
    <property type="protein sequence ID" value="GMN25918.1"/>
    <property type="molecule type" value="Genomic_DNA"/>
</dbReference>
<dbReference type="Proteomes" id="UP001187192">
    <property type="component" value="Unassembled WGS sequence"/>
</dbReference>
<proteinExistence type="predicted"/>
<comment type="caution">
    <text evidence="2">The sequence shown here is derived from an EMBL/GenBank/DDBJ whole genome shotgun (WGS) entry which is preliminary data.</text>
</comment>
<sequence>MDPSSFRPTSGNYVKGGKSSIATLPRVIRTTPTCDETRNLRSLQERLYTQNLGIAVDATNDGGVPFDKSNLNATRRSLDKFD</sequence>
<name>A0AA87ZGI6_FICCA</name>
<evidence type="ECO:0000313" key="2">
    <source>
        <dbReference type="EMBL" id="GMN25918.1"/>
    </source>
</evidence>